<accession>A0A2W5TDH7</accession>
<protein>
    <recommendedName>
        <fullName evidence="3">Lipoprotein</fullName>
    </recommendedName>
</protein>
<evidence type="ECO:0000313" key="1">
    <source>
        <dbReference type="EMBL" id="PZR13569.1"/>
    </source>
</evidence>
<proteinExistence type="predicted"/>
<reference evidence="1 2" key="1">
    <citation type="submission" date="2017-08" db="EMBL/GenBank/DDBJ databases">
        <title>Infants hospitalized years apart are colonized by the same room-sourced microbial strains.</title>
        <authorList>
            <person name="Brooks B."/>
            <person name="Olm M.R."/>
            <person name="Firek B.A."/>
            <person name="Baker R."/>
            <person name="Thomas B.C."/>
            <person name="Morowitz M.J."/>
            <person name="Banfield J.F."/>
        </authorList>
    </citation>
    <scope>NUCLEOTIDE SEQUENCE [LARGE SCALE GENOMIC DNA]</scope>
    <source>
        <strain evidence="1">S2_003_000_R2_14</strain>
    </source>
</reference>
<dbReference type="AlphaFoldDB" id="A0A2W5TDH7"/>
<organism evidence="1 2">
    <name type="scientific">Archangium gephyra</name>
    <dbReference type="NCBI Taxonomy" id="48"/>
    <lineage>
        <taxon>Bacteria</taxon>
        <taxon>Pseudomonadati</taxon>
        <taxon>Myxococcota</taxon>
        <taxon>Myxococcia</taxon>
        <taxon>Myxococcales</taxon>
        <taxon>Cystobacterineae</taxon>
        <taxon>Archangiaceae</taxon>
        <taxon>Archangium</taxon>
    </lineage>
</organism>
<sequence>MNRFLLATTAALVLFACPKETPQPQLGGSDDEKMDTISSKLEEYRTRTDMSCDDTCSTKNKVCDLSSTACDIAGKHNDRNDYQQRCVTAQEECAKFNESCSSCKK</sequence>
<gene>
    <name evidence="1" type="ORF">DI536_12535</name>
</gene>
<evidence type="ECO:0008006" key="3">
    <source>
        <dbReference type="Google" id="ProtNLM"/>
    </source>
</evidence>
<dbReference type="Proteomes" id="UP000249061">
    <property type="component" value="Unassembled WGS sequence"/>
</dbReference>
<evidence type="ECO:0000313" key="2">
    <source>
        <dbReference type="Proteomes" id="UP000249061"/>
    </source>
</evidence>
<comment type="caution">
    <text evidence="1">The sequence shown here is derived from an EMBL/GenBank/DDBJ whole genome shotgun (WGS) entry which is preliminary data.</text>
</comment>
<name>A0A2W5TDH7_9BACT</name>
<dbReference type="EMBL" id="QFQP01000009">
    <property type="protein sequence ID" value="PZR13569.1"/>
    <property type="molecule type" value="Genomic_DNA"/>
</dbReference>
<dbReference type="PROSITE" id="PS51257">
    <property type="entry name" value="PROKAR_LIPOPROTEIN"/>
    <property type="match status" value="1"/>
</dbReference>